<dbReference type="AlphaFoldDB" id="A0A388TDY2"/>
<dbReference type="Gene3D" id="3.40.50.170">
    <property type="entry name" value="Formyl transferase, N-terminal domain"/>
    <property type="match status" value="1"/>
</dbReference>
<dbReference type="SUPFAM" id="SSF53328">
    <property type="entry name" value="Formyltransferase"/>
    <property type="match status" value="1"/>
</dbReference>
<dbReference type="InterPro" id="IPR036477">
    <property type="entry name" value="Formyl_transf_N_sf"/>
</dbReference>
<proteinExistence type="predicted"/>
<accession>A0A388TDY2</accession>
<organism evidence="4 5">
    <name type="scientific">Termititenax aidoneus</name>
    <dbReference type="NCBI Taxonomy" id="2218524"/>
    <lineage>
        <taxon>Bacteria</taxon>
        <taxon>Bacillati</taxon>
        <taxon>Candidatus Margulisiibacteriota</taxon>
        <taxon>Candidatus Termititenacia</taxon>
        <taxon>Candidatus Termititenacales</taxon>
        <taxon>Candidatus Termititenacaceae</taxon>
        <taxon>Candidatus Termititenax</taxon>
    </lineage>
</organism>
<dbReference type="Pfam" id="PF00551">
    <property type="entry name" value="Formyl_trans_N"/>
    <property type="match status" value="1"/>
</dbReference>
<dbReference type="Proteomes" id="UP000269352">
    <property type="component" value="Unassembled WGS sequence"/>
</dbReference>
<dbReference type="GO" id="GO:0006730">
    <property type="term" value="P:one-carbon metabolic process"/>
    <property type="evidence" value="ECO:0007669"/>
    <property type="project" value="UniProtKB-KW"/>
</dbReference>
<evidence type="ECO:0000256" key="2">
    <source>
        <dbReference type="ARBA" id="ARBA00022801"/>
    </source>
</evidence>
<dbReference type="PANTHER" id="PTHR42706">
    <property type="entry name" value="FORMYLTETRAHYDROFOLATE DEFORMYLASE"/>
    <property type="match status" value="1"/>
</dbReference>
<feature type="domain" description="Formyl transferase N-terminal" evidence="3">
    <location>
        <begin position="1"/>
        <end position="68"/>
    </location>
</feature>
<evidence type="ECO:0000313" key="5">
    <source>
        <dbReference type="Proteomes" id="UP000269352"/>
    </source>
</evidence>
<evidence type="ECO:0000313" key="4">
    <source>
        <dbReference type="EMBL" id="GBR75198.1"/>
    </source>
</evidence>
<feature type="non-terminal residue" evidence="4">
    <location>
        <position position="1"/>
    </location>
</feature>
<protein>
    <submittedName>
        <fullName evidence="4">Formyltetrahydrofolate deformylase</fullName>
    </submittedName>
</protein>
<name>A0A388TDY2_TERA1</name>
<gene>
    <name evidence="4" type="primary">purU</name>
    <name evidence="4" type="ORF">NO1_2227</name>
</gene>
<evidence type="ECO:0000256" key="1">
    <source>
        <dbReference type="ARBA" id="ARBA00022563"/>
    </source>
</evidence>
<keyword evidence="5" id="KW-1185">Reference proteome</keyword>
<comment type="caution">
    <text evidence="4">The sequence shown here is derived from an EMBL/GenBank/DDBJ whole genome shotgun (WGS) entry which is preliminary data.</text>
</comment>
<sequence length="86" mass="9688">AFKGAKPYHQAYQRGVKIIGATAHFATEDLDQGPIIQQNVVQITHRDSVEHLIAKGRDLERKVLSDAVRYFLNGRLFVCGNRTIIL</sequence>
<keyword evidence="1" id="KW-0554">One-carbon metabolism</keyword>
<dbReference type="PRINTS" id="PR01575">
    <property type="entry name" value="FFH4HYDRLASE"/>
</dbReference>
<keyword evidence="2" id="KW-0378">Hydrolase</keyword>
<evidence type="ECO:0000259" key="3">
    <source>
        <dbReference type="Pfam" id="PF00551"/>
    </source>
</evidence>
<reference evidence="4 5" key="1">
    <citation type="journal article" date="2019" name="ISME J.">
        <title>Genome analyses of uncultured TG2/ZB3 bacteria in 'Margulisbacteria' specifically attached to ectosymbiotic spirochetes of protists in the termite gut.</title>
        <authorList>
            <person name="Utami Y.D."/>
            <person name="Kuwahara H."/>
            <person name="Igai K."/>
            <person name="Murakami T."/>
            <person name="Sugaya K."/>
            <person name="Morikawa T."/>
            <person name="Nagura Y."/>
            <person name="Yuki M."/>
            <person name="Deevong P."/>
            <person name="Inoue T."/>
            <person name="Kihara K."/>
            <person name="Lo N."/>
            <person name="Yamada A."/>
            <person name="Ohkuma M."/>
            <person name="Hongoh Y."/>
        </authorList>
    </citation>
    <scope>NUCLEOTIDE SEQUENCE [LARGE SCALE GENOMIC DNA]</scope>
    <source>
        <strain evidence="4">NkOx7-01</strain>
    </source>
</reference>
<dbReference type="InterPro" id="IPR004810">
    <property type="entry name" value="PurU"/>
</dbReference>
<dbReference type="GO" id="GO:0008864">
    <property type="term" value="F:formyltetrahydrofolate deformylase activity"/>
    <property type="evidence" value="ECO:0007669"/>
    <property type="project" value="InterPro"/>
</dbReference>
<dbReference type="GO" id="GO:0006189">
    <property type="term" value="P:'de novo' IMP biosynthetic process"/>
    <property type="evidence" value="ECO:0007669"/>
    <property type="project" value="InterPro"/>
</dbReference>
<dbReference type="InterPro" id="IPR002376">
    <property type="entry name" value="Formyl_transf_N"/>
</dbReference>
<dbReference type="EMBL" id="BGZN01000188">
    <property type="protein sequence ID" value="GBR75198.1"/>
    <property type="molecule type" value="Genomic_DNA"/>
</dbReference>
<dbReference type="PANTHER" id="PTHR42706:SF1">
    <property type="entry name" value="FORMYLTETRAHYDROFOLATE DEFORMYLASE 2, MITOCHONDRIAL"/>
    <property type="match status" value="1"/>
</dbReference>